<keyword evidence="6 13" id="KW-0732">Signal</keyword>
<dbReference type="InterPro" id="IPR050371">
    <property type="entry name" value="Fungal_virulence_M36"/>
</dbReference>
<dbReference type="InterPro" id="IPR001842">
    <property type="entry name" value="Peptidase_M36"/>
</dbReference>
<dbReference type="InterPro" id="IPR027268">
    <property type="entry name" value="Peptidase_M4/M1_CTD_sf"/>
</dbReference>
<reference evidence="16 17" key="1">
    <citation type="journal article" date="2018" name="Evol. Lett.">
        <title>Horizontal gene cluster transfer increased hallucinogenic mushroom diversity.</title>
        <authorList>
            <person name="Reynolds H.T."/>
            <person name="Vijayakumar V."/>
            <person name="Gluck-Thaler E."/>
            <person name="Korotkin H.B."/>
            <person name="Matheny P.B."/>
            <person name="Slot J.C."/>
        </authorList>
    </citation>
    <scope>NUCLEOTIDE SEQUENCE [LARGE SCALE GENOMIC DNA]</scope>
    <source>
        <strain evidence="16 17">2629</strain>
    </source>
</reference>
<evidence type="ECO:0000256" key="8">
    <source>
        <dbReference type="ARBA" id="ARBA00022833"/>
    </source>
</evidence>
<evidence type="ECO:0000256" key="12">
    <source>
        <dbReference type="PIRSR" id="PIRSR601842-2"/>
    </source>
</evidence>
<dbReference type="Proteomes" id="UP000284842">
    <property type="component" value="Unassembled WGS sequence"/>
</dbReference>
<comment type="caution">
    <text evidence="16">The sequence shown here is derived from an EMBL/GenBank/DDBJ whole genome shotgun (WGS) entry which is preliminary data.</text>
</comment>
<keyword evidence="9 13" id="KW-0482">Metalloprotease</keyword>
<evidence type="ECO:0000256" key="7">
    <source>
        <dbReference type="ARBA" id="ARBA00022801"/>
    </source>
</evidence>
<dbReference type="Gene3D" id="3.10.170.10">
    <property type="match status" value="1"/>
</dbReference>
<keyword evidence="5 12" id="KW-0479">Metal-binding</keyword>
<evidence type="ECO:0000256" key="13">
    <source>
        <dbReference type="RuleBase" id="RU364017"/>
    </source>
</evidence>
<gene>
    <name evidence="16" type="ORF">CVT24_003269</name>
</gene>
<dbReference type="PRINTS" id="PR00999">
    <property type="entry name" value="FUNGALYSIN"/>
</dbReference>
<evidence type="ECO:0000256" key="4">
    <source>
        <dbReference type="ARBA" id="ARBA00022670"/>
    </source>
</evidence>
<dbReference type="Gene3D" id="1.10.390.10">
    <property type="entry name" value="Neutral Protease Domain 2"/>
    <property type="match status" value="1"/>
</dbReference>
<dbReference type="EC" id="3.4.24.-" evidence="13"/>
<name>A0A409YR98_9AGAR</name>
<evidence type="ECO:0000256" key="2">
    <source>
        <dbReference type="ARBA" id="ARBA00006006"/>
    </source>
</evidence>
<dbReference type="AlphaFoldDB" id="A0A409YR98"/>
<keyword evidence="10 13" id="KW-0865">Zymogen</keyword>
<sequence length="601" mass="64372">MVSFNKLLSSILLAVAYATTATASPLFVEPHLTHLTRRTFPTDSGLHVEAFHPPSTFETFDTGIDHPLTKRQSFSLSSAAVAFAGSHLSRDPSTIAFRTGFSGEVTKHAFLTQSHDGIPFANAVANVAFNKDNKVVSFGSSFINPKSIASSTPTVAVSAAISTAEKALGGTFNDHTPTLEFFAKPDNTVVLTHVVQLQNESTGSFFEAFVDAHSGELVSVTDFVARATYLVLPIQKEILTEGFETLTNPQDPNSSPDGWHSTGTTTSTTTSGNNAIAFKSSQASTTAETSDPDNFIFVQNPNQQPTVQVNLDAARTNAFYLVNTIHDVTYRYGFTESAFNFQTNNFGKGGKGNDPVLISVQDASGTNNANFATPADGSSGTMRMFLWTLTSPMRDGALENDIVTHEMTHGVTNRMTGGGTGRCLQTTEAGGMGEGWSDAMASWMEKTSAAVPDYVLGQYVTNNPAGIRTHPYSTNMTTNPLTYGDLQTRTEVHSIGEVWANMLFNVYANLVAAHGWSATARTNPDTTEGNVVFLHLFLDALALQPCNPTFISARDAWIQADVNRFGGANACFIWEAFASRGLGVGASGHVNNFTLPPACQS</sequence>
<dbReference type="EMBL" id="NHTK01000795">
    <property type="protein sequence ID" value="PPR05526.1"/>
    <property type="molecule type" value="Genomic_DNA"/>
</dbReference>
<dbReference type="SUPFAM" id="SSF55486">
    <property type="entry name" value="Metalloproteases ('zincins'), catalytic domain"/>
    <property type="match status" value="1"/>
</dbReference>
<evidence type="ECO:0000256" key="1">
    <source>
        <dbReference type="ARBA" id="ARBA00004613"/>
    </source>
</evidence>
<dbReference type="GO" id="GO:0005615">
    <property type="term" value="C:extracellular space"/>
    <property type="evidence" value="ECO:0007669"/>
    <property type="project" value="InterPro"/>
</dbReference>
<organism evidence="16 17">
    <name type="scientific">Panaeolus cyanescens</name>
    <dbReference type="NCBI Taxonomy" id="181874"/>
    <lineage>
        <taxon>Eukaryota</taxon>
        <taxon>Fungi</taxon>
        <taxon>Dikarya</taxon>
        <taxon>Basidiomycota</taxon>
        <taxon>Agaricomycotina</taxon>
        <taxon>Agaricomycetes</taxon>
        <taxon>Agaricomycetidae</taxon>
        <taxon>Agaricales</taxon>
        <taxon>Agaricineae</taxon>
        <taxon>Galeropsidaceae</taxon>
        <taxon>Panaeolus</taxon>
    </lineage>
</organism>
<feature type="binding site" evidence="12">
    <location>
        <position position="409"/>
    </location>
    <ligand>
        <name>Zn(2+)</name>
        <dbReference type="ChEBI" id="CHEBI:29105"/>
        <note>catalytic</note>
    </ligand>
</feature>
<evidence type="ECO:0000256" key="10">
    <source>
        <dbReference type="ARBA" id="ARBA00023145"/>
    </source>
</evidence>
<dbReference type="GO" id="GO:0008270">
    <property type="term" value="F:zinc ion binding"/>
    <property type="evidence" value="ECO:0007669"/>
    <property type="project" value="InterPro"/>
</dbReference>
<dbReference type="InParanoid" id="A0A409YR98"/>
<evidence type="ECO:0000256" key="14">
    <source>
        <dbReference type="SAM" id="MobiDB-lite"/>
    </source>
</evidence>
<evidence type="ECO:0000313" key="17">
    <source>
        <dbReference type="Proteomes" id="UP000284842"/>
    </source>
</evidence>
<evidence type="ECO:0000313" key="16">
    <source>
        <dbReference type="EMBL" id="PPR05526.1"/>
    </source>
</evidence>
<accession>A0A409YR98</accession>
<keyword evidence="3 13" id="KW-0964">Secreted</keyword>
<evidence type="ECO:0000256" key="3">
    <source>
        <dbReference type="ARBA" id="ARBA00022525"/>
    </source>
</evidence>
<comment type="similarity">
    <text evidence="2 13">Belongs to the peptidase M36 family.</text>
</comment>
<keyword evidence="4 13" id="KW-0645">Protease</keyword>
<comment type="subcellular location">
    <subcellularLocation>
        <location evidence="1 13">Secreted</location>
    </subcellularLocation>
</comment>
<feature type="binding site" evidence="12">
    <location>
        <position position="405"/>
    </location>
    <ligand>
        <name>Zn(2+)</name>
        <dbReference type="ChEBI" id="CHEBI:29105"/>
        <note>catalytic</note>
    </ligand>
</feature>
<evidence type="ECO:0000256" key="6">
    <source>
        <dbReference type="ARBA" id="ARBA00022729"/>
    </source>
</evidence>
<feature type="chain" id="PRO_5018808331" description="Extracellular metalloproteinase" evidence="13">
    <location>
        <begin position="24"/>
        <end position="601"/>
    </location>
</feature>
<dbReference type="InterPro" id="IPR011096">
    <property type="entry name" value="FTP_domain"/>
</dbReference>
<proteinExistence type="inferred from homology"/>
<keyword evidence="8 12" id="KW-0862">Zinc</keyword>
<evidence type="ECO:0000256" key="9">
    <source>
        <dbReference type="ARBA" id="ARBA00023049"/>
    </source>
</evidence>
<feature type="active site" evidence="11">
    <location>
        <position position="406"/>
    </location>
</feature>
<evidence type="ECO:0000256" key="11">
    <source>
        <dbReference type="PIRSR" id="PIRSR601842-1"/>
    </source>
</evidence>
<dbReference type="GO" id="GO:0004222">
    <property type="term" value="F:metalloendopeptidase activity"/>
    <property type="evidence" value="ECO:0007669"/>
    <property type="project" value="InterPro"/>
</dbReference>
<comment type="cofactor">
    <cofactor evidence="12">
        <name>Zn(2+)</name>
        <dbReference type="ChEBI" id="CHEBI:29105"/>
    </cofactor>
    <text evidence="12">Binds 1 zinc ion per subunit.</text>
</comment>
<feature type="binding site" evidence="12">
    <location>
        <position position="434"/>
    </location>
    <ligand>
        <name>Zn(2+)</name>
        <dbReference type="ChEBI" id="CHEBI:29105"/>
        <note>catalytic</note>
    </ligand>
</feature>
<dbReference type="CDD" id="cd09596">
    <property type="entry name" value="M36"/>
    <property type="match status" value="1"/>
</dbReference>
<feature type="domain" description="FTP" evidence="15">
    <location>
        <begin position="106"/>
        <end position="142"/>
    </location>
</feature>
<protein>
    <recommendedName>
        <fullName evidence="13">Extracellular metalloproteinase</fullName>
        <ecNumber evidence="13">3.4.24.-</ecNumber>
    </recommendedName>
    <alternativeName>
        <fullName evidence="13">Fungalysin</fullName>
    </alternativeName>
</protein>
<evidence type="ECO:0000259" key="15">
    <source>
        <dbReference type="Pfam" id="PF07504"/>
    </source>
</evidence>
<feature type="compositionally biased region" description="Low complexity" evidence="14">
    <location>
        <begin position="261"/>
        <end position="272"/>
    </location>
</feature>
<feature type="signal peptide" evidence="13">
    <location>
        <begin position="1"/>
        <end position="23"/>
    </location>
</feature>
<keyword evidence="17" id="KW-1185">Reference proteome</keyword>
<dbReference type="GO" id="GO:0006508">
    <property type="term" value="P:proteolysis"/>
    <property type="evidence" value="ECO:0007669"/>
    <property type="project" value="UniProtKB-KW"/>
</dbReference>
<dbReference type="PANTHER" id="PTHR33478">
    <property type="entry name" value="EXTRACELLULAR METALLOPROTEINASE MEP"/>
    <property type="match status" value="1"/>
</dbReference>
<keyword evidence="7 13" id="KW-0378">Hydrolase</keyword>
<evidence type="ECO:0000256" key="5">
    <source>
        <dbReference type="ARBA" id="ARBA00022723"/>
    </source>
</evidence>
<dbReference type="Pfam" id="PF02128">
    <property type="entry name" value="Peptidase_M36"/>
    <property type="match status" value="1"/>
</dbReference>
<dbReference type="Pfam" id="PF07504">
    <property type="entry name" value="FTP"/>
    <property type="match status" value="1"/>
</dbReference>
<dbReference type="PANTHER" id="PTHR33478:SF1">
    <property type="entry name" value="EXTRACELLULAR METALLOPROTEINASE MEP"/>
    <property type="match status" value="1"/>
</dbReference>
<dbReference type="OrthoDB" id="3227768at2759"/>
<feature type="region of interest" description="Disordered" evidence="14">
    <location>
        <begin position="245"/>
        <end position="274"/>
    </location>
</feature>
<feature type="compositionally biased region" description="Polar residues" evidence="14">
    <location>
        <begin position="245"/>
        <end position="256"/>
    </location>
</feature>